<dbReference type="PANTHER" id="PTHR35370">
    <property type="entry name" value="CYTOPLASMIC PROTEIN-RELATED-RELATED"/>
    <property type="match status" value="1"/>
</dbReference>
<reference evidence="1 2" key="1">
    <citation type="submission" date="2020-10" db="EMBL/GenBank/DDBJ databases">
        <authorList>
            <person name="Peeters C."/>
        </authorList>
    </citation>
    <scope>NUCLEOTIDE SEQUENCE [LARGE SCALE GENOMIC DNA]</scope>
    <source>
        <strain evidence="1 2">LMG 28140</strain>
    </source>
</reference>
<dbReference type="Pfam" id="PF05947">
    <property type="entry name" value="T6SS_TssF"/>
    <property type="match status" value="1"/>
</dbReference>
<evidence type="ECO:0008006" key="3">
    <source>
        <dbReference type="Google" id="ProtNLM"/>
    </source>
</evidence>
<dbReference type="Proteomes" id="UP000598032">
    <property type="component" value="Unassembled WGS sequence"/>
</dbReference>
<keyword evidence="2" id="KW-1185">Reference proteome</keyword>
<dbReference type="EMBL" id="CAJHCP010000003">
    <property type="protein sequence ID" value="CAD6522999.1"/>
    <property type="molecule type" value="Genomic_DNA"/>
</dbReference>
<dbReference type="PANTHER" id="PTHR35370:SF1">
    <property type="entry name" value="TYPE VI SECRETION SYSTEM COMPONENT TSSF1"/>
    <property type="match status" value="1"/>
</dbReference>
<protein>
    <recommendedName>
        <fullName evidence="3">Type VI secretion system baseplate subunit TssF</fullName>
    </recommendedName>
</protein>
<accession>A0ABN7HJK0</accession>
<evidence type="ECO:0000313" key="2">
    <source>
        <dbReference type="Proteomes" id="UP000598032"/>
    </source>
</evidence>
<gene>
    <name evidence="1" type="ORF">LMG28140_01446</name>
</gene>
<sequence length="487" mass="53654">MDPRLLQRYSDELLYLRELAGEFAEQHPKVARRLCMQAGEVGDPFVERLIQSAAMTFARTQLRIDDEFPEFAQPLLEAVYPNYVSPTPAMAVARVFPGHGSGHAGNGFLIPRDTAFRSHTPVGENAVCEFRSSQDVTLWPLAIVQARLTGIPPDIPSLDRYVPDGRPAHGALRLRLRTTNGTSIASLAELDRLPVYLAGDERTASHLFELILSAGVASVMAAPGQFGDGPLHAVTRDAVVHEGLEPGQNVLPAVPRKFHGHNLLHEYFACPARFWFFALTGLQKGLAAIAGHEVEIVVLLRQAPGSLADTVNASHFALFCTPVINLFPLPTRRIAIQPEQSGHRLVAEPDAPLDYEVHSVQLARGQVSEESDDLLFRPAHTPLRYDEDEGDEGRFFTVRRELHRNDARRHSTHRTFTETRTWVSLVDGNGQPDDKGCHYLSADALVTNRDLAGMLQPNGRDDLTVELSAPIAGRSRVMGIRLLVDAA</sequence>
<dbReference type="NCBIfam" id="TIGR03359">
    <property type="entry name" value="VI_chp_6"/>
    <property type="match status" value="1"/>
</dbReference>
<comment type="caution">
    <text evidence="1">The sequence shown here is derived from an EMBL/GenBank/DDBJ whole genome shotgun (WGS) entry which is preliminary data.</text>
</comment>
<dbReference type="InterPro" id="IPR010272">
    <property type="entry name" value="T6SS_TssF"/>
</dbReference>
<evidence type="ECO:0000313" key="1">
    <source>
        <dbReference type="EMBL" id="CAD6522999.1"/>
    </source>
</evidence>
<name>A0ABN7HJK0_9BURK</name>
<organism evidence="1 2">
    <name type="scientific">Paraburkholderia metrosideri</name>
    <dbReference type="NCBI Taxonomy" id="580937"/>
    <lineage>
        <taxon>Bacteria</taxon>
        <taxon>Pseudomonadati</taxon>
        <taxon>Pseudomonadota</taxon>
        <taxon>Betaproteobacteria</taxon>
        <taxon>Burkholderiales</taxon>
        <taxon>Burkholderiaceae</taxon>
        <taxon>Paraburkholderia</taxon>
    </lineage>
</organism>
<proteinExistence type="predicted"/>